<feature type="transmembrane region" description="Helical" evidence="1">
    <location>
        <begin position="71"/>
        <end position="91"/>
    </location>
</feature>
<keyword evidence="1" id="KW-0812">Transmembrane</keyword>
<evidence type="ECO:0000256" key="1">
    <source>
        <dbReference type="SAM" id="Phobius"/>
    </source>
</evidence>
<accession>A0A5B9RC15</accession>
<reference evidence="2" key="1">
    <citation type="journal article" date="2019" name="Genome Biol. Evol.">
        <title>Evidence of extensive intraspecific noncoding reshuffling in a 169-kb mitochondrial genome of a basidiomycetous fungus.</title>
        <authorList>
            <person name="Lee H.H."/>
            <person name="Ke H.M."/>
            <person name="Lin C.I."/>
            <person name="Lee T.J."/>
            <person name="Chung C.L."/>
            <person name="Tsai I.J."/>
        </authorList>
    </citation>
    <scope>NUCLEOTIDE SEQUENCE</scope>
    <source>
        <strain evidence="2">BCRC 35384</strain>
    </source>
</reference>
<sequence>MSQGVLLTEKQARLPYPVPVVEVFTPSQPHPLGGLLNKRSRPEGCEGVLTFGRTLGTLSKLDFLKVIGNNLISVGALAVIVSLYGISNVMLSHLKNKHGFNLIFFSSGKEENTTSGMALFALFKKFKGPNWLKYLIMFVLCLILLIILYLYSPIILYYYLSINLFWIKVIGSLGCSFVIFYNLLSLHFLLKFSVTDDKDLVFPQFLPSIIRNYLLDLKRISKYEYNILNIFINIYVRGIFFHFVILLLFLAYINYIC</sequence>
<protein>
    <submittedName>
        <fullName evidence="2">Uncharacterized protein</fullName>
    </submittedName>
</protein>
<dbReference type="EMBL" id="MK623257">
    <property type="protein sequence ID" value="QEG56943.1"/>
    <property type="molecule type" value="Genomic_DNA"/>
</dbReference>
<geneLocation type="mitochondrion" evidence="2"/>
<keyword evidence="2" id="KW-0496">Mitochondrion</keyword>
<gene>
    <name evidence="2" type="ORF">PPIT_000062</name>
</gene>
<feature type="transmembrane region" description="Helical" evidence="1">
    <location>
        <begin position="165"/>
        <end position="184"/>
    </location>
</feature>
<name>A0A5B9RC15_9AGAM</name>
<keyword evidence="1" id="KW-1133">Transmembrane helix</keyword>
<dbReference type="AlphaFoldDB" id="A0A5B9RC15"/>
<organism evidence="2">
    <name type="scientific">Porodaedalea pini</name>
    <dbReference type="NCBI Taxonomy" id="108901"/>
    <lineage>
        <taxon>Eukaryota</taxon>
        <taxon>Fungi</taxon>
        <taxon>Dikarya</taxon>
        <taxon>Basidiomycota</taxon>
        <taxon>Agaricomycotina</taxon>
        <taxon>Agaricomycetes</taxon>
        <taxon>Hymenochaetales</taxon>
        <taxon>Hymenochaetaceae</taxon>
        <taxon>Porodaedalea</taxon>
    </lineage>
</organism>
<reference evidence="2" key="2">
    <citation type="submission" date="2019-03" db="EMBL/GenBank/DDBJ databases">
        <authorList>
            <person name="Lee H.-H."/>
            <person name="Tsai I.J."/>
        </authorList>
    </citation>
    <scope>NUCLEOTIDE SEQUENCE</scope>
    <source>
        <strain evidence="2">BCRC 35384</strain>
    </source>
</reference>
<proteinExistence type="predicted"/>
<feature type="transmembrane region" description="Helical" evidence="1">
    <location>
        <begin position="134"/>
        <end position="159"/>
    </location>
</feature>
<feature type="transmembrane region" description="Helical" evidence="1">
    <location>
        <begin position="227"/>
        <end position="253"/>
    </location>
</feature>
<keyword evidence="1" id="KW-0472">Membrane</keyword>
<evidence type="ECO:0000313" key="2">
    <source>
        <dbReference type="EMBL" id="QEG56943.1"/>
    </source>
</evidence>